<dbReference type="EMBL" id="JAGEOK010000014">
    <property type="protein sequence ID" value="MBO2440482.1"/>
    <property type="molecule type" value="Genomic_DNA"/>
</dbReference>
<proteinExistence type="predicted"/>
<evidence type="ECO:0000256" key="1">
    <source>
        <dbReference type="SAM" id="MobiDB-lite"/>
    </source>
</evidence>
<protein>
    <recommendedName>
        <fullName evidence="5">DUF3558 domain-containing protein</fullName>
    </recommendedName>
</protein>
<evidence type="ECO:0000313" key="4">
    <source>
        <dbReference type="Proteomes" id="UP000666915"/>
    </source>
</evidence>
<dbReference type="PROSITE" id="PS51257">
    <property type="entry name" value="PROKAR_LIPOPROTEIN"/>
    <property type="match status" value="1"/>
</dbReference>
<name>A0ABS3R3T1_9ACTN</name>
<feature type="signal peptide" evidence="2">
    <location>
        <begin position="1"/>
        <end position="21"/>
    </location>
</feature>
<evidence type="ECO:0000256" key="2">
    <source>
        <dbReference type="SAM" id="SignalP"/>
    </source>
</evidence>
<evidence type="ECO:0008006" key="5">
    <source>
        <dbReference type="Google" id="ProtNLM"/>
    </source>
</evidence>
<feature type="region of interest" description="Disordered" evidence="1">
    <location>
        <begin position="25"/>
        <end position="50"/>
    </location>
</feature>
<reference evidence="3 4" key="1">
    <citation type="submission" date="2021-03" db="EMBL/GenBank/DDBJ databases">
        <authorList>
            <person name="Kanchanasin P."/>
            <person name="Saeng-In P."/>
            <person name="Phongsopitanun W."/>
            <person name="Yuki M."/>
            <person name="Kudo T."/>
            <person name="Ohkuma M."/>
            <person name="Tanasupawat S."/>
        </authorList>
    </citation>
    <scope>NUCLEOTIDE SEQUENCE [LARGE SCALE GENOMIC DNA]</scope>
    <source>
        <strain evidence="3 4">L46</strain>
    </source>
</reference>
<dbReference type="Proteomes" id="UP000666915">
    <property type="component" value="Unassembled WGS sequence"/>
</dbReference>
<organism evidence="3 4">
    <name type="scientific">Actinomadura nitritigenes</name>
    <dbReference type="NCBI Taxonomy" id="134602"/>
    <lineage>
        <taxon>Bacteria</taxon>
        <taxon>Bacillati</taxon>
        <taxon>Actinomycetota</taxon>
        <taxon>Actinomycetes</taxon>
        <taxon>Streptosporangiales</taxon>
        <taxon>Thermomonosporaceae</taxon>
        <taxon>Actinomadura</taxon>
    </lineage>
</organism>
<keyword evidence="4" id="KW-1185">Reference proteome</keyword>
<keyword evidence="2" id="KW-0732">Signal</keyword>
<accession>A0ABS3R3T1</accession>
<dbReference type="RefSeq" id="WP_208268864.1">
    <property type="nucleotide sequence ID" value="NZ_BAAAGM010000074.1"/>
</dbReference>
<evidence type="ECO:0000313" key="3">
    <source>
        <dbReference type="EMBL" id="MBO2440482.1"/>
    </source>
</evidence>
<feature type="chain" id="PRO_5045953543" description="DUF3558 domain-containing protein" evidence="2">
    <location>
        <begin position="22"/>
        <end position="199"/>
    </location>
</feature>
<sequence length="199" mass="20059">MSLKVLIAPLLVAAASLTACGQGTPATPDAAKSPASASPTAGAGAGASRRPGAIRSLRPVAKITSACALLTAAELKTLLGGASSRTAITATPKISDGDHECIYGTKTAKPFALIVTTSSTRTFTPQKSINAIANAANVKTRRVPGIGSAAVFYITDGGIGLIAAGKKSYGQTRTVIFSAPKVVPGRKFAEVARLVISRI</sequence>
<gene>
    <name evidence="3" type="ORF">J4557_23425</name>
</gene>
<comment type="caution">
    <text evidence="3">The sequence shown here is derived from an EMBL/GenBank/DDBJ whole genome shotgun (WGS) entry which is preliminary data.</text>
</comment>